<evidence type="ECO:0000313" key="3">
    <source>
        <dbReference type="Proteomes" id="UP001589605"/>
    </source>
</evidence>
<dbReference type="Proteomes" id="UP001589605">
    <property type="component" value="Unassembled WGS sequence"/>
</dbReference>
<feature type="chain" id="PRO_5047419611" evidence="1">
    <location>
        <begin position="25"/>
        <end position="249"/>
    </location>
</feature>
<dbReference type="InterPro" id="IPR046111">
    <property type="entry name" value="DUF6048"/>
</dbReference>
<comment type="caution">
    <text evidence="2">The sequence shown here is derived from an EMBL/GenBank/DDBJ whole genome shotgun (WGS) entry which is preliminary data.</text>
</comment>
<evidence type="ECO:0000313" key="2">
    <source>
        <dbReference type="EMBL" id="MFB9052313.1"/>
    </source>
</evidence>
<protein>
    <submittedName>
        <fullName evidence="2">DUF6048 family protein</fullName>
    </submittedName>
</protein>
<dbReference type="Pfam" id="PF19515">
    <property type="entry name" value="DUF6048"/>
    <property type="match status" value="1"/>
</dbReference>
<dbReference type="RefSeq" id="WP_382381501.1">
    <property type="nucleotide sequence ID" value="NZ_JBHMEZ010000003.1"/>
</dbReference>
<keyword evidence="1" id="KW-0732">Signal</keyword>
<organism evidence="2 3">
    <name type="scientific">Formosa undariae</name>
    <dbReference type="NCBI Taxonomy" id="1325436"/>
    <lineage>
        <taxon>Bacteria</taxon>
        <taxon>Pseudomonadati</taxon>
        <taxon>Bacteroidota</taxon>
        <taxon>Flavobacteriia</taxon>
        <taxon>Flavobacteriales</taxon>
        <taxon>Flavobacteriaceae</taxon>
        <taxon>Formosa</taxon>
    </lineage>
</organism>
<proteinExistence type="predicted"/>
<accession>A0ABV5EZG4</accession>
<reference evidence="2 3" key="1">
    <citation type="submission" date="2024-09" db="EMBL/GenBank/DDBJ databases">
        <authorList>
            <person name="Sun Q."/>
            <person name="Mori K."/>
        </authorList>
    </citation>
    <scope>NUCLEOTIDE SEQUENCE [LARGE SCALE GENOMIC DNA]</scope>
    <source>
        <strain evidence="2 3">CECT 8286</strain>
    </source>
</reference>
<feature type="signal peptide" evidence="1">
    <location>
        <begin position="1"/>
        <end position="24"/>
    </location>
</feature>
<evidence type="ECO:0000256" key="1">
    <source>
        <dbReference type="SAM" id="SignalP"/>
    </source>
</evidence>
<keyword evidence="3" id="KW-1185">Reference proteome</keyword>
<dbReference type="EMBL" id="JBHMEZ010000003">
    <property type="protein sequence ID" value="MFB9052313.1"/>
    <property type="molecule type" value="Genomic_DNA"/>
</dbReference>
<gene>
    <name evidence="2" type="ORF">ACFFVB_04405</name>
</gene>
<name>A0ABV5EZG4_9FLAO</name>
<sequence>MKYNLNYIIKTLFIALCFSGTLFAQTETPLVSTTDTIVAVVKDSTAIKEKYGLRVGVELSKLLRTAVEDDYEGFTVVGDYRLTKNLYIAGEFGAENNTEYNDFYNATTKGSFFKVGVDYNTYQNWLDMENMLYGGFRIGASTFSQTLNSYAIYTENQYWTPQFSSTDIKDYNGLTAIWAELVLGLKVEIANNLYLGAHIEFKGLLAQSEPDNFENLYIPGFYKTYDSIGLGFGYGYSISYLIPLYKKDK</sequence>